<evidence type="ECO:0000259" key="1">
    <source>
        <dbReference type="Pfam" id="PF03108"/>
    </source>
</evidence>
<dbReference type="InterPro" id="IPR004332">
    <property type="entry name" value="Transposase_MuDR"/>
</dbReference>
<evidence type="ECO:0000313" key="3">
    <source>
        <dbReference type="Proteomes" id="UP000289738"/>
    </source>
</evidence>
<dbReference type="Proteomes" id="UP000289738">
    <property type="component" value="Chromosome B06"/>
</dbReference>
<feature type="domain" description="Transposase MuDR plant" evidence="1">
    <location>
        <begin position="2"/>
        <end position="48"/>
    </location>
</feature>
<gene>
    <name evidence="2" type="ORF">Ahy_B06g081560</name>
</gene>
<name>A0A444YLB5_ARAHY</name>
<proteinExistence type="predicted"/>
<dbReference type="EMBL" id="SDMP01000016">
    <property type="protein sequence ID" value="RYR02746.1"/>
    <property type="molecule type" value="Genomic_DNA"/>
</dbReference>
<organism evidence="2 3">
    <name type="scientific">Arachis hypogaea</name>
    <name type="common">Peanut</name>
    <dbReference type="NCBI Taxonomy" id="3818"/>
    <lineage>
        <taxon>Eukaryota</taxon>
        <taxon>Viridiplantae</taxon>
        <taxon>Streptophyta</taxon>
        <taxon>Embryophyta</taxon>
        <taxon>Tracheophyta</taxon>
        <taxon>Spermatophyta</taxon>
        <taxon>Magnoliopsida</taxon>
        <taxon>eudicotyledons</taxon>
        <taxon>Gunneridae</taxon>
        <taxon>Pentapetalae</taxon>
        <taxon>rosids</taxon>
        <taxon>fabids</taxon>
        <taxon>Fabales</taxon>
        <taxon>Fabaceae</taxon>
        <taxon>Papilionoideae</taxon>
        <taxon>50 kb inversion clade</taxon>
        <taxon>dalbergioids sensu lato</taxon>
        <taxon>Dalbergieae</taxon>
        <taxon>Pterocarpus clade</taxon>
        <taxon>Arachis</taxon>
    </lineage>
</organism>
<reference evidence="2 3" key="1">
    <citation type="submission" date="2019-01" db="EMBL/GenBank/DDBJ databases">
        <title>Sequencing of cultivated peanut Arachis hypogaea provides insights into genome evolution and oil improvement.</title>
        <authorList>
            <person name="Chen X."/>
        </authorList>
    </citation>
    <scope>NUCLEOTIDE SEQUENCE [LARGE SCALE GENOMIC DNA]</scope>
    <source>
        <strain evidence="3">cv. Fuhuasheng</strain>
        <tissue evidence="2">Leaves</tissue>
    </source>
</reference>
<dbReference type="Pfam" id="PF03108">
    <property type="entry name" value="DBD_Tnp_Mut"/>
    <property type="match status" value="1"/>
</dbReference>
<dbReference type="AlphaFoldDB" id="A0A444YLB5"/>
<sequence length="70" mass="8581">MIKEFTIQEGRRIRFKKNDSKRVRAVCKVKDYKWVIYAFRNHEDSCWQVKTFMDDHTCPREDKNRAANKN</sequence>
<comment type="caution">
    <text evidence="2">The sequence shown here is derived from an EMBL/GenBank/DDBJ whole genome shotgun (WGS) entry which is preliminary data.</text>
</comment>
<keyword evidence="3" id="KW-1185">Reference proteome</keyword>
<protein>
    <recommendedName>
        <fullName evidence="1">Transposase MuDR plant domain-containing protein</fullName>
    </recommendedName>
</protein>
<accession>A0A444YLB5</accession>
<evidence type="ECO:0000313" key="2">
    <source>
        <dbReference type="EMBL" id="RYR02746.1"/>
    </source>
</evidence>